<dbReference type="STRING" id="39480.EUAN_15290"/>
<dbReference type="InterPro" id="IPR000821">
    <property type="entry name" value="Ala_racemase"/>
</dbReference>
<dbReference type="PROSITE" id="PS00395">
    <property type="entry name" value="ALANINE_RACEMASE"/>
    <property type="match status" value="1"/>
</dbReference>
<dbReference type="GO" id="GO:0030170">
    <property type="term" value="F:pyridoxal phosphate binding"/>
    <property type="evidence" value="ECO:0007669"/>
    <property type="project" value="UniProtKB-UniRule"/>
</dbReference>
<evidence type="ECO:0000256" key="3">
    <source>
        <dbReference type="ARBA" id="ARBA00023235"/>
    </source>
</evidence>
<feature type="active site" description="Proton acceptor; specific for L-alanine" evidence="4">
    <location>
        <position position="267"/>
    </location>
</feature>
<dbReference type="PRINTS" id="PR00992">
    <property type="entry name" value="ALARACEMASE"/>
</dbReference>
<protein>
    <recommendedName>
        <fullName evidence="4">Alanine racemase</fullName>
        <ecNumber evidence="4">5.1.1.1</ecNumber>
    </recommendedName>
</protein>
<dbReference type="InterPro" id="IPR020622">
    <property type="entry name" value="Ala_racemase_pyridoxalP-BS"/>
</dbReference>
<dbReference type="InterPro" id="IPR011079">
    <property type="entry name" value="Ala_racemase_C"/>
</dbReference>
<evidence type="ECO:0000256" key="6">
    <source>
        <dbReference type="PIRSR" id="PIRSR600821-52"/>
    </source>
</evidence>
<dbReference type="OrthoDB" id="9813814at2"/>
<comment type="similarity">
    <text evidence="4">Belongs to the alanine racemase family.</text>
</comment>
<dbReference type="SUPFAM" id="SSF50621">
    <property type="entry name" value="Alanine racemase C-terminal domain-like"/>
    <property type="match status" value="1"/>
</dbReference>
<dbReference type="GO" id="GO:0008784">
    <property type="term" value="F:alanine racemase activity"/>
    <property type="evidence" value="ECO:0007669"/>
    <property type="project" value="UniProtKB-UniRule"/>
</dbReference>
<evidence type="ECO:0000313" key="9">
    <source>
        <dbReference type="Proteomes" id="UP000180254"/>
    </source>
</evidence>
<dbReference type="Proteomes" id="UP000180254">
    <property type="component" value="Unassembled WGS sequence"/>
</dbReference>
<dbReference type="NCBIfam" id="TIGR00492">
    <property type="entry name" value="alr"/>
    <property type="match status" value="1"/>
</dbReference>
<organism evidence="8 9">
    <name type="scientific">Andreesenia angusta</name>
    <dbReference type="NCBI Taxonomy" id="39480"/>
    <lineage>
        <taxon>Bacteria</taxon>
        <taxon>Bacillati</taxon>
        <taxon>Bacillota</taxon>
        <taxon>Tissierellia</taxon>
        <taxon>Tissierellales</taxon>
        <taxon>Gottschalkiaceae</taxon>
        <taxon>Andreesenia</taxon>
    </lineage>
</organism>
<dbReference type="CDD" id="cd00430">
    <property type="entry name" value="PLPDE_III_AR"/>
    <property type="match status" value="1"/>
</dbReference>
<sequence length="386" mass="42503">MDIGRSAWAEIDLDNLKHNLSEVKRSIPEKTRIMGVVKANAYGHGAIQVAKALRSEGVNLFAVALVSEALELRNAGLTEDIMILGYTPHELFREAISRGVILTVYNREGAEAISEEAKSLGRVAKVHVKIDTGMGRLGFRAGEKAVEEIVSLKDLENLELDGFFTHFATSDERDKSYSATQFKKFSDILDELRSRGVEVKNTHVSNSGAIIDLQEYTLDIVRPGIMLYGYYPSDEVSRSKIKLREVMTLKTRISNIKQIEPGESVGYGRSYVAERVTKVATVPLGYGDGFTRLLSGKLSLSVGRKRAKLIGNICMDQSMIDCTDIEEAKIGDEVIAFGYGSDVNNADSLAKALGTISYEILCMVGMRIPRVYTSGGKLLEIADYLQ</sequence>
<dbReference type="FunFam" id="3.20.20.10:FF:000002">
    <property type="entry name" value="Alanine racemase"/>
    <property type="match status" value="1"/>
</dbReference>
<dbReference type="GO" id="GO:0009252">
    <property type="term" value="P:peptidoglycan biosynthetic process"/>
    <property type="evidence" value="ECO:0007669"/>
    <property type="project" value="TreeGrafter"/>
</dbReference>
<evidence type="ECO:0000259" key="7">
    <source>
        <dbReference type="SMART" id="SM01005"/>
    </source>
</evidence>
<evidence type="ECO:0000256" key="1">
    <source>
        <dbReference type="ARBA" id="ARBA00001933"/>
    </source>
</evidence>
<dbReference type="GO" id="GO:0005829">
    <property type="term" value="C:cytosol"/>
    <property type="evidence" value="ECO:0007669"/>
    <property type="project" value="TreeGrafter"/>
</dbReference>
<feature type="modified residue" description="N6-(pyridoxal phosphate)lysine" evidence="4 5">
    <location>
        <position position="38"/>
    </location>
</feature>
<comment type="function">
    <text evidence="4">Catalyzes the interconversion of L-alanine and D-alanine. May also act on other amino acids.</text>
</comment>
<name>A0A1S1V5Z3_9FIRM</name>
<comment type="pathway">
    <text evidence="4">Amino-acid biosynthesis; D-alanine biosynthesis; D-alanine from L-alanine: step 1/1.</text>
</comment>
<dbReference type="Pfam" id="PF00842">
    <property type="entry name" value="Ala_racemase_C"/>
    <property type="match status" value="1"/>
</dbReference>
<dbReference type="Pfam" id="PF01168">
    <property type="entry name" value="Ala_racemase_N"/>
    <property type="match status" value="1"/>
</dbReference>
<proteinExistence type="inferred from homology"/>
<gene>
    <name evidence="8" type="primary">alr</name>
    <name evidence="8" type="ORF">EUAN_15290</name>
</gene>
<dbReference type="GO" id="GO:0030632">
    <property type="term" value="P:D-alanine biosynthetic process"/>
    <property type="evidence" value="ECO:0007669"/>
    <property type="project" value="UniProtKB-UniRule"/>
</dbReference>
<comment type="cofactor">
    <cofactor evidence="1 4 5">
        <name>pyridoxal 5'-phosphate</name>
        <dbReference type="ChEBI" id="CHEBI:597326"/>
    </cofactor>
</comment>
<dbReference type="HAMAP" id="MF_01201">
    <property type="entry name" value="Ala_racemase"/>
    <property type="match status" value="1"/>
</dbReference>
<evidence type="ECO:0000256" key="4">
    <source>
        <dbReference type="HAMAP-Rule" id="MF_01201"/>
    </source>
</evidence>
<dbReference type="SMART" id="SM01005">
    <property type="entry name" value="Ala_racemase_C"/>
    <property type="match status" value="1"/>
</dbReference>
<evidence type="ECO:0000313" key="8">
    <source>
        <dbReference type="EMBL" id="OHW62081.1"/>
    </source>
</evidence>
<keyword evidence="3 4" id="KW-0413">Isomerase</keyword>
<dbReference type="PANTHER" id="PTHR30511">
    <property type="entry name" value="ALANINE RACEMASE"/>
    <property type="match status" value="1"/>
</dbReference>
<evidence type="ECO:0000256" key="2">
    <source>
        <dbReference type="ARBA" id="ARBA00022898"/>
    </source>
</evidence>
<comment type="catalytic activity">
    <reaction evidence="4">
        <text>L-alanine = D-alanine</text>
        <dbReference type="Rhea" id="RHEA:20249"/>
        <dbReference type="ChEBI" id="CHEBI:57416"/>
        <dbReference type="ChEBI" id="CHEBI:57972"/>
        <dbReference type="EC" id="5.1.1.1"/>
    </reaction>
</comment>
<comment type="caution">
    <text evidence="8">The sequence shown here is derived from an EMBL/GenBank/DDBJ whole genome shotgun (WGS) entry which is preliminary data.</text>
</comment>
<keyword evidence="2 4" id="KW-0663">Pyridoxal phosphate</keyword>
<dbReference type="SUPFAM" id="SSF51419">
    <property type="entry name" value="PLP-binding barrel"/>
    <property type="match status" value="1"/>
</dbReference>
<reference evidence="8 9" key="1">
    <citation type="submission" date="2016-09" db="EMBL/GenBank/DDBJ databases">
        <title>Genome sequence of Eubacterium angustum.</title>
        <authorList>
            <person name="Poehlein A."/>
            <person name="Daniel R."/>
        </authorList>
    </citation>
    <scope>NUCLEOTIDE SEQUENCE [LARGE SCALE GENOMIC DNA]</scope>
    <source>
        <strain evidence="8 9">DSM 1989</strain>
    </source>
</reference>
<feature type="binding site" evidence="4 6">
    <location>
        <position position="136"/>
    </location>
    <ligand>
        <name>substrate</name>
    </ligand>
</feature>
<feature type="binding site" evidence="4 6">
    <location>
        <position position="315"/>
    </location>
    <ligand>
        <name>substrate</name>
    </ligand>
</feature>
<dbReference type="PANTHER" id="PTHR30511:SF0">
    <property type="entry name" value="ALANINE RACEMASE, CATABOLIC-RELATED"/>
    <property type="match status" value="1"/>
</dbReference>
<dbReference type="Gene3D" id="2.40.37.10">
    <property type="entry name" value="Lyase, Ornithine Decarboxylase, Chain A, domain 1"/>
    <property type="match status" value="1"/>
</dbReference>
<dbReference type="Gene3D" id="3.20.20.10">
    <property type="entry name" value="Alanine racemase"/>
    <property type="match status" value="1"/>
</dbReference>
<dbReference type="InterPro" id="IPR029066">
    <property type="entry name" value="PLP-binding_barrel"/>
</dbReference>
<feature type="active site" description="Proton acceptor; specific for D-alanine" evidence="4">
    <location>
        <position position="38"/>
    </location>
</feature>
<accession>A0A1S1V5Z3</accession>
<dbReference type="InterPro" id="IPR009006">
    <property type="entry name" value="Ala_racemase/Decarboxylase_C"/>
</dbReference>
<dbReference type="EC" id="5.1.1.1" evidence="4"/>
<feature type="domain" description="Alanine racemase C-terminal" evidence="7">
    <location>
        <begin position="246"/>
        <end position="373"/>
    </location>
</feature>
<keyword evidence="9" id="KW-1185">Reference proteome</keyword>
<dbReference type="AlphaFoldDB" id="A0A1S1V5Z3"/>
<dbReference type="EMBL" id="MKIE01000005">
    <property type="protein sequence ID" value="OHW62081.1"/>
    <property type="molecule type" value="Genomic_DNA"/>
</dbReference>
<dbReference type="UniPathway" id="UPA00042">
    <property type="reaction ID" value="UER00497"/>
</dbReference>
<dbReference type="InterPro" id="IPR001608">
    <property type="entry name" value="Ala_racemase_N"/>
</dbReference>
<evidence type="ECO:0000256" key="5">
    <source>
        <dbReference type="PIRSR" id="PIRSR600821-50"/>
    </source>
</evidence>